<sequence length="569" mass="61137">MKAMKLGIAWRLGLAVALVGVLAAGLTGYYGYATSRSMLVAGAEERLLTATRVLARQLVIVLDDIANDVRMVAEHPQAARLLLRASPGAQSAEEDNAALLFERVLATHPEYFQMRLIDLAGHGLERIRVDRDERGLVRVRGADLQEKGHYPYVYETLGLPPGAVYVSSAAINHEIGAHAGLDKPALQVAAPVRDAQGQVRGLVVINVDLNGLFAQLAGDLPAGLQLYLSNGAGDFLIHPDSRQAFAFDRGQSARMQDSFPATAALVAGAPGRGDHLVTTVAPPGQGAVVAAFVRQPASELRQEEDFVLGLAQPVQAVLLESARLGEVSMRIVLGFSALAVLLAAMLARALSRPLGQIVLAVRRFAAGEREEGGLPTARRDEIGLLARSVADMQQQIRAQFAKLEQKQQELDRLASHDSLTGLHNRRVFLDRLDHALAHAKRNQGRLALLFIDLNNFKHINDRLGHAAGDAVLCTLAQRLRQLVREVDTVARMGGDEFIILLDQIEASDAVETVAQKVREALSLPVHYGGAELPSGASIGISRYPEDGEGATELIAAADQAMYRAKGRPG</sequence>
<dbReference type="InterPro" id="IPR029787">
    <property type="entry name" value="Nucleotide_cyclase"/>
</dbReference>
<keyword evidence="3" id="KW-0808">Transferase</keyword>
<dbReference type="Gene3D" id="3.30.70.270">
    <property type="match status" value="1"/>
</dbReference>
<dbReference type="FunFam" id="3.30.70.270:FF:000001">
    <property type="entry name" value="Diguanylate cyclase domain protein"/>
    <property type="match status" value="1"/>
</dbReference>
<proteinExistence type="predicted"/>
<organism evidence="3 4">
    <name type="scientific">Paucibacter sediminis</name>
    <dbReference type="NCBI Taxonomy" id="3019553"/>
    <lineage>
        <taxon>Bacteria</taxon>
        <taxon>Pseudomonadati</taxon>
        <taxon>Pseudomonadota</taxon>
        <taxon>Betaproteobacteria</taxon>
        <taxon>Burkholderiales</taxon>
        <taxon>Sphaerotilaceae</taxon>
        <taxon>Roseateles</taxon>
    </lineage>
</organism>
<gene>
    <name evidence="3" type="ORF">PFX98_00020</name>
</gene>
<dbReference type="SUPFAM" id="SSF158472">
    <property type="entry name" value="HAMP domain-like"/>
    <property type="match status" value="1"/>
</dbReference>
<dbReference type="KEGG" id="pais:PFX98_00020"/>
<dbReference type="CDD" id="cd06225">
    <property type="entry name" value="HAMP"/>
    <property type="match status" value="1"/>
</dbReference>
<dbReference type="PROSITE" id="PS50885">
    <property type="entry name" value="HAMP"/>
    <property type="match status" value="1"/>
</dbReference>
<dbReference type="Gene3D" id="3.30.450.20">
    <property type="entry name" value="PAS domain"/>
    <property type="match status" value="1"/>
</dbReference>
<dbReference type="NCBIfam" id="TIGR00254">
    <property type="entry name" value="GGDEF"/>
    <property type="match status" value="1"/>
</dbReference>
<feature type="domain" description="HAMP" evidence="1">
    <location>
        <begin position="348"/>
        <end position="401"/>
    </location>
</feature>
<dbReference type="Proteomes" id="UP001177769">
    <property type="component" value="Chromosome"/>
</dbReference>
<dbReference type="SMART" id="SM00304">
    <property type="entry name" value="HAMP"/>
    <property type="match status" value="1"/>
</dbReference>
<dbReference type="InterPro" id="IPR003660">
    <property type="entry name" value="HAMP_dom"/>
</dbReference>
<dbReference type="InterPro" id="IPR000160">
    <property type="entry name" value="GGDEF_dom"/>
</dbReference>
<dbReference type="Pfam" id="PF00672">
    <property type="entry name" value="HAMP"/>
    <property type="match status" value="1"/>
</dbReference>
<keyword evidence="3" id="KW-0548">Nucleotidyltransferase</keyword>
<accession>A0AA95SN11</accession>
<dbReference type="InterPro" id="IPR052163">
    <property type="entry name" value="DGC-Regulatory_Protein"/>
</dbReference>
<evidence type="ECO:0000259" key="2">
    <source>
        <dbReference type="PROSITE" id="PS50887"/>
    </source>
</evidence>
<dbReference type="GO" id="GO:0007165">
    <property type="term" value="P:signal transduction"/>
    <property type="evidence" value="ECO:0007669"/>
    <property type="project" value="InterPro"/>
</dbReference>
<dbReference type="CDD" id="cd01949">
    <property type="entry name" value="GGDEF"/>
    <property type="match status" value="1"/>
</dbReference>
<dbReference type="CDD" id="cd18773">
    <property type="entry name" value="PDC1_HK_sensor"/>
    <property type="match status" value="1"/>
</dbReference>
<dbReference type="EMBL" id="CP116346">
    <property type="protein sequence ID" value="WIT12022.1"/>
    <property type="molecule type" value="Genomic_DNA"/>
</dbReference>
<dbReference type="InterPro" id="IPR043128">
    <property type="entry name" value="Rev_trsase/Diguanyl_cyclase"/>
</dbReference>
<reference evidence="3" key="1">
    <citation type="submission" date="2023-01" db="EMBL/GenBank/DDBJ databases">
        <title>Whole genome sequence of Paucibacter sp. S2-9 isolated from pond sediment.</title>
        <authorList>
            <person name="Jung J.Y."/>
        </authorList>
    </citation>
    <scope>NUCLEOTIDE SEQUENCE</scope>
    <source>
        <strain evidence="3">S2-9</strain>
    </source>
</reference>
<protein>
    <submittedName>
        <fullName evidence="3">Diguanylate cyclase</fullName>
        <ecNumber evidence="3">2.7.7.65</ecNumber>
    </submittedName>
</protein>
<dbReference type="Pfam" id="PF00990">
    <property type="entry name" value="GGDEF"/>
    <property type="match status" value="1"/>
</dbReference>
<dbReference type="RefSeq" id="WP_285233111.1">
    <property type="nucleotide sequence ID" value="NZ_CP116346.1"/>
</dbReference>
<dbReference type="PROSITE" id="PS50887">
    <property type="entry name" value="GGDEF"/>
    <property type="match status" value="1"/>
</dbReference>
<dbReference type="PANTHER" id="PTHR46663">
    <property type="entry name" value="DIGUANYLATE CYCLASE DGCT-RELATED"/>
    <property type="match status" value="1"/>
</dbReference>
<dbReference type="EC" id="2.7.7.65" evidence="3"/>
<dbReference type="InterPro" id="IPR029151">
    <property type="entry name" value="Sensor-like_sf"/>
</dbReference>
<dbReference type="InterPro" id="IPR048760">
    <property type="entry name" value="VP0354-like_sensor_dom"/>
</dbReference>
<dbReference type="Gene3D" id="6.10.340.10">
    <property type="match status" value="1"/>
</dbReference>
<evidence type="ECO:0000313" key="4">
    <source>
        <dbReference type="Proteomes" id="UP001177769"/>
    </source>
</evidence>
<dbReference type="PANTHER" id="PTHR46663:SF2">
    <property type="entry name" value="GGDEF DOMAIN-CONTAINING PROTEIN"/>
    <property type="match status" value="1"/>
</dbReference>
<feature type="domain" description="GGDEF" evidence="2">
    <location>
        <begin position="444"/>
        <end position="569"/>
    </location>
</feature>
<keyword evidence="4" id="KW-1185">Reference proteome</keyword>
<dbReference type="GO" id="GO:0052621">
    <property type="term" value="F:diguanylate cyclase activity"/>
    <property type="evidence" value="ECO:0007669"/>
    <property type="project" value="UniProtKB-EC"/>
</dbReference>
<dbReference type="AlphaFoldDB" id="A0AA95SN11"/>
<evidence type="ECO:0000259" key="1">
    <source>
        <dbReference type="PROSITE" id="PS50885"/>
    </source>
</evidence>
<dbReference type="SUPFAM" id="SSF103190">
    <property type="entry name" value="Sensory domain-like"/>
    <property type="match status" value="1"/>
</dbReference>
<evidence type="ECO:0000313" key="3">
    <source>
        <dbReference type="EMBL" id="WIT12022.1"/>
    </source>
</evidence>
<dbReference type="Pfam" id="PF21623">
    <property type="entry name" value="HK_sensor_dom_bact"/>
    <property type="match status" value="1"/>
</dbReference>
<dbReference type="SMART" id="SM00267">
    <property type="entry name" value="GGDEF"/>
    <property type="match status" value="1"/>
</dbReference>
<dbReference type="SUPFAM" id="SSF55073">
    <property type="entry name" value="Nucleotide cyclase"/>
    <property type="match status" value="1"/>
</dbReference>
<name>A0AA95SN11_9BURK</name>
<dbReference type="GO" id="GO:0016020">
    <property type="term" value="C:membrane"/>
    <property type="evidence" value="ECO:0007669"/>
    <property type="project" value="InterPro"/>
</dbReference>